<dbReference type="PANTHER" id="PTHR33695:SF1">
    <property type="entry name" value="LIPOPROTEIN SIGNAL PEPTIDASE"/>
    <property type="match status" value="1"/>
</dbReference>
<dbReference type="HAMAP" id="MF_00161">
    <property type="entry name" value="LspA"/>
    <property type="match status" value="1"/>
</dbReference>
<evidence type="ECO:0000256" key="9">
    <source>
        <dbReference type="HAMAP-Rule" id="MF_00161"/>
    </source>
</evidence>
<keyword evidence="13" id="KW-1185">Reference proteome</keyword>
<dbReference type="GO" id="GO:0005886">
    <property type="term" value="C:plasma membrane"/>
    <property type="evidence" value="ECO:0007669"/>
    <property type="project" value="UniProtKB-SubCell"/>
</dbReference>
<keyword evidence="2 9" id="KW-1003">Cell membrane</keyword>
<comment type="similarity">
    <text evidence="1 9 11">Belongs to the peptidase A8 family.</text>
</comment>
<keyword evidence="3 9" id="KW-0645">Protease</keyword>
<evidence type="ECO:0000256" key="1">
    <source>
        <dbReference type="ARBA" id="ARBA00006139"/>
    </source>
</evidence>
<dbReference type="RefSeq" id="WP_035023006.1">
    <property type="nucleotide sequence ID" value="NZ_CP084916.1"/>
</dbReference>
<dbReference type="EC" id="3.4.23.36" evidence="9"/>
<dbReference type="GO" id="GO:0004190">
    <property type="term" value="F:aspartic-type endopeptidase activity"/>
    <property type="evidence" value="ECO:0007669"/>
    <property type="project" value="UniProtKB-UniRule"/>
</dbReference>
<evidence type="ECO:0000256" key="6">
    <source>
        <dbReference type="ARBA" id="ARBA00022801"/>
    </source>
</evidence>
<name>A0A1H0Y2V6_9LACT</name>
<dbReference type="InterPro" id="IPR001872">
    <property type="entry name" value="Peptidase_A8"/>
</dbReference>
<feature type="transmembrane region" description="Helical" evidence="9">
    <location>
        <begin position="122"/>
        <end position="144"/>
    </location>
</feature>
<feature type="transmembrane region" description="Helical" evidence="9">
    <location>
        <begin position="85"/>
        <end position="102"/>
    </location>
</feature>
<evidence type="ECO:0000256" key="3">
    <source>
        <dbReference type="ARBA" id="ARBA00022670"/>
    </source>
</evidence>
<gene>
    <name evidence="9" type="primary">lspA</name>
    <name evidence="12" type="ORF">SAMN04487752_0666</name>
</gene>
<evidence type="ECO:0000313" key="12">
    <source>
        <dbReference type="EMBL" id="SDQ09509.1"/>
    </source>
</evidence>
<evidence type="ECO:0000256" key="10">
    <source>
        <dbReference type="RuleBase" id="RU000594"/>
    </source>
</evidence>
<reference evidence="13" key="1">
    <citation type="submission" date="2016-10" db="EMBL/GenBank/DDBJ databases">
        <authorList>
            <person name="Varghese N."/>
            <person name="Submissions S."/>
        </authorList>
    </citation>
    <scope>NUCLEOTIDE SEQUENCE [LARGE SCALE GENOMIC DNA]</scope>
    <source>
        <strain evidence="13">MPL-11</strain>
    </source>
</reference>
<evidence type="ECO:0000256" key="7">
    <source>
        <dbReference type="ARBA" id="ARBA00022989"/>
    </source>
</evidence>
<comment type="subcellular location">
    <subcellularLocation>
        <location evidence="9">Cell membrane</location>
        <topology evidence="9">Multi-pass membrane protein</topology>
    </subcellularLocation>
</comment>
<dbReference type="GO" id="GO:0006508">
    <property type="term" value="P:proteolysis"/>
    <property type="evidence" value="ECO:0007669"/>
    <property type="project" value="UniProtKB-KW"/>
</dbReference>
<dbReference type="AlphaFoldDB" id="A0A1H0Y2V6"/>
<sequence length="153" mass="17855">MFIYYILAAIIVAVDQFTKFLTVQNIDLYEIVEVVPNVLSWMYIQNDGAAWSILEGQMWFFYIITIIVIGVVVYYLQKYGKQSRLFSIALALILAGSIGNFIDRIRLEYVIDMVRLEFINFPIFNVADMSLSIGVFLMIIFVFIDERNEKKKH</sequence>
<feature type="active site" evidence="9">
    <location>
        <position position="112"/>
    </location>
</feature>
<keyword evidence="8 9" id="KW-0472">Membrane</keyword>
<keyword evidence="6 9" id="KW-0378">Hydrolase</keyword>
<keyword evidence="7 9" id="KW-1133">Transmembrane helix</keyword>
<dbReference type="Proteomes" id="UP000199481">
    <property type="component" value="Unassembled WGS sequence"/>
</dbReference>
<comment type="pathway">
    <text evidence="9">Protein modification; lipoprotein biosynthesis (signal peptide cleavage).</text>
</comment>
<evidence type="ECO:0000256" key="5">
    <source>
        <dbReference type="ARBA" id="ARBA00022750"/>
    </source>
</evidence>
<comment type="catalytic activity">
    <reaction evidence="9 10">
        <text>Release of signal peptides from bacterial membrane prolipoproteins. Hydrolyzes -Xaa-Yaa-Zaa-|-(S,diacylglyceryl)Cys-, in which Xaa is hydrophobic (preferably Leu), and Yaa (Ala or Ser) and Zaa (Gly or Ala) have small, neutral side chains.</text>
        <dbReference type="EC" id="3.4.23.36"/>
    </reaction>
</comment>
<organism evidence="12 13">
    <name type="scientific">Carnobacterium viridans</name>
    <dbReference type="NCBI Taxonomy" id="174587"/>
    <lineage>
        <taxon>Bacteria</taxon>
        <taxon>Bacillati</taxon>
        <taxon>Bacillota</taxon>
        <taxon>Bacilli</taxon>
        <taxon>Lactobacillales</taxon>
        <taxon>Carnobacteriaceae</taxon>
        <taxon>Carnobacterium</taxon>
    </lineage>
</organism>
<dbReference type="EMBL" id="FNJW01000008">
    <property type="protein sequence ID" value="SDQ09509.1"/>
    <property type="molecule type" value="Genomic_DNA"/>
</dbReference>
<feature type="active site" evidence="9">
    <location>
        <position position="128"/>
    </location>
</feature>
<dbReference type="OrthoDB" id="9810259at2"/>
<comment type="function">
    <text evidence="9 10">This protein specifically catalyzes the removal of signal peptides from prolipoproteins.</text>
</comment>
<dbReference type="Pfam" id="PF01252">
    <property type="entry name" value="Peptidase_A8"/>
    <property type="match status" value="1"/>
</dbReference>
<protein>
    <recommendedName>
        <fullName evidence="9">Lipoprotein signal peptidase</fullName>
        <ecNumber evidence="9">3.4.23.36</ecNumber>
    </recommendedName>
    <alternativeName>
        <fullName evidence="9">Prolipoprotein signal peptidase</fullName>
    </alternativeName>
    <alternativeName>
        <fullName evidence="9">Signal peptidase II</fullName>
        <shortName evidence="9">SPase II</shortName>
    </alternativeName>
</protein>
<keyword evidence="4 9" id="KW-0812">Transmembrane</keyword>
<proteinExistence type="inferred from homology"/>
<evidence type="ECO:0000256" key="4">
    <source>
        <dbReference type="ARBA" id="ARBA00022692"/>
    </source>
</evidence>
<dbReference type="PRINTS" id="PR00781">
    <property type="entry name" value="LIPOSIGPTASE"/>
</dbReference>
<evidence type="ECO:0000313" key="13">
    <source>
        <dbReference type="Proteomes" id="UP000199481"/>
    </source>
</evidence>
<feature type="transmembrane region" description="Helical" evidence="9">
    <location>
        <begin position="59"/>
        <end position="76"/>
    </location>
</feature>
<keyword evidence="5 9" id="KW-0064">Aspartyl protease</keyword>
<comment type="caution">
    <text evidence="9">Lacks conserved residue(s) required for the propagation of feature annotation.</text>
</comment>
<evidence type="ECO:0000256" key="11">
    <source>
        <dbReference type="RuleBase" id="RU004181"/>
    </source>
</evidence>
<dbReference type="UniPathway" id="UPA00665"/>
<dbReference type="NCBIfam" id="TIGR00077">
    <property type="entry name" value="lspA"/>
    <property type="match status" value="1"/>
</dbReference>
<evidence type="ECO:0000256" key="2">
    <source>
        <dbReference type="ARBA" id="ARBA00022475"/>
    </source>
</evidence>
<dbReference type="PROSITE" id="PS00855">
    <property type="entry name" value="SPASE_II"/>
    <property type="match status" value="1"/>
</dbReference>
<evidence type="ECO:0000256" key="8">
    <source>
        <dbReference type="ARBA" id="ARBA00023136"/>
    </source>
</evidence>
<dbReference type="PANTHER" id="PTHR33695">
    <property type="entry name" value="LIPOPROTEIN SIGNAL PEPTIDASE"/>
    <property type="match status" value="1"/>
</dbReference>
<accession>A0A1H0Y2V6</accession>